<protein>
    <recommendedName>
        <fullName evidence="1">Putative zinc-ribbon domain-containing protein</fullName>
    </recommendedName>
</protein>
<evidence type="ECO:0000259" key="1">
    <source>
        <dbReference type="Pfam" id="PF13248"/>
    </source>
</evidence>
<organism evidence="2 3">
    <name type="scientific">Aureibaculum algae</name>
    <dbReference type="NCBI Taxonomy" id="2584122"/>
    <lineage>
        <taxon>Bacteria</taxon>
        <taxon>Pseudomonadati</taxon>
        <taxon>Bacteroidota</taxon>
        <taxon>Flavobacteriia</taxon>
        <taxon>Flavobacteriales</taxon>
        <taxon>Flavobacteriaceae</taxon>
        <taxon>Aureibaculum</taxon>
    </lineage>
</organism>
<dbReference type="Proteomes" id="UP000306229">
    <property type="component" value="Chromosome"/>
</dbReference>
<dbReference type="InterPro" id="IPR059113">
    <property type="entry name" value="Znf_ribbon"/>
</dbReference>
<sequence>MKSTTRFSKNKRGIECLNCKQPLSSQDNFCSNCGQVNDLQPLSVKQFFLNSFLVFSHLTLVFSEPLFL</sequence>
<dbReference type="OrthoDB" id="675873at2"/>
<dbReference type="RefSeq" id="WP_138951101.1">
    <property type="nucleotide sequence ID" value="NZ_CP040749.1"/>
</dbReference>
<evidence type="ECO:0000313" key="3">
    <source>
        <dbReference type="Proteomes" id="UP000306229"/>
    </source>
</evidence>
<accession>A0A5B7TTU3</accession>
<name>A0A5B7TTU3_9FLAO</name>
<feature type="domain" description="Putative zinc-ribbon" evidence="1">
    <location>
        <begin position="14"/>
        <end position="36"/>
    </location>
</feature>
<dbReference type="EMBL" id="CP040749">
    <property type="protein sequence ID" value="QCX40249.1"/>
    <property type="molecule type" value="Genomic_DNA"/>
</dbReference>
<gene>
    <name evidence="2" type="ORF">FF125_18005</name>
</gene>
<dbReference type="AlphaFoldDB" id="A0A5B7TTU3"/>
<reference evidence="2 3" key="1">
    <citation type="submission" date="2019-05" db="EMBL/GenBank/DDBJ databases">
        <title>Algicella ahnfeltiae gen. nov., sp. nov., a novel marine bacterium of the family Flavobacteriaceae isolated from a red alga.</title>
        <authorList>
            <person name="Nedashkovskaya O.I."/>
            <person name="Kukhlevskiy A.D."/>
            <person name="Kim S.-G."/>
            <person name="Zhukova N.V."/>
            <person name="Mikhailov V.V."/>
        </authorList>
    </citation>
    <scope>NUCLEOTIDE SEQUENCE [LARGE SCALE GENOMIC DNA]</scope>
    <source>
        <strain evidence="2 3">10Alg115</strain>
    </source>
</reference>
<keyword evidence="3" id="KW-1185">Reference proteome</keyword>
<dbReference type="Pfam" id="PF13248">
    <property type="entry name" value="Zn_ribbon_3"/>
    <property type="match status" value="1"/>
</dbReference>
<dbReference type="KEGG" id="fbe:FF125_18005"/>
<evidence type="ECO:0000313" key="2">
    <source>
        <dbReference type="EMBL" id="QCX40249.1"/>
    </source>
</evidence>
<proteinExistence type="predicted"/>